<accession>A0A3R8RLH1</accession>
<dbReference type="PANTHER" id="PTHR16943">
    <property type="entry name" value="2-METHYLCITRATE DEHYDRATASE-RELATED"/>
    <property type="match status" value="1"/>
</dbReference>
<dbReference type="InterPro" id="IPR005656">
    <property type="entry name" value="MmgE_PrpD"/>
</dbReference>
<dbReference type="InterPro" id="IPR042188">
    <property type="entry name" value="MmgE/PrpD_sf_2"/>
</dbReference>
<dbReference type="Proteomes" id="UP000276379">
    <property type="component" value="Unassembled WGS sequence"/>
</dbReference>
<dbReference type="Pfam" id="PF19305">
    <property type="entry name" value="MmgE_PrpD_C"/>
    <property type="match status" value="1"/>
</dbReference>
<reference evidence="4 5" key="1">
    <citation type="submission" date="2017-10" db="EMBL/GenBank/DDBJ databases">
        <title>Draft genome of actinobacteria isolated from guarana (Paullinia cupana (Mart.) Ducke.</title>
        <authorList>
            <person name="Siqueira K.A."/>
            <person name="Liotti R.G."/>
            <person name="Mendes T.A."/>
            <person name="Soares M.A."/>
        </authorList>
    </citation>
    <scope>NUCLEOTIDE SEQUENCE [LARGE SCALE GENOMIC DNA]</scope>
    <source>
        <strain evidence="4 5">199</strain>
    </source>
</reference>
<dbReference type="Gene3D" id="3.30.1330.120">
    <property type="entry name" value="2-methylcitrate dehydratase PrpD"/>
    <property type="match status" value="1"/>
</dbReference>
<dbReference type="InterPro" id="IPR045337">
    <property type="entry name" value="MmgE_PrpD_C"/>
</dbReference>
<dbReference type="SUPFAM" id="SSF103378">
    <property type="entry name" value="2-methylcitrate dehydratase PrpD"/>
    <property type="match status" value="1"/>
</dbReference>
<evidence type="ECO:0000256" key="1">
    <source>
        <dbReference type="ARBA" id="ARBA00006174"/>
    </source>
</evidence>
<dbReference type="PANTHER" id="PTHR16943:SF8">
    <property type="entry name" value="2-METHYLCITRATE DEHYDRATASE"/>
    <property type="match status" value="1"/>
</dbReference>
<sequence>MSRAPLRSHECVSFVGRGCSRSPRGRERVTVFIPEQRKEPSENDSRATAAETLAEFAYQIYRDGIPSSVQDYVTKLIIDQLGLQLACSRLPWSEAAYDYVRDFGATGSSTVLFHGLRTHPEHAAFANATFGHGQDFDDTCQMVQTHAGAVIIPVALAVAEEVDATGEQLLRATAAGLEVMLRAAHAVSPDCLRRGHHTPPAAGPFGAAIAAGLLHGQNPTELAQSLAIAGSFSGGLIEYTQSGGSVKRIHTAIPTTAGIRAVALARRGMTGPLTVLDGAKGFVNVFADKGSVERLTDQLGTRYIIEKVGLKAYNCCYFIHAPLEAFQFLMRQKNLTPDDIAEVTVGLSAHGAVHVGTIVHPVDPLGGQFSVQFTLGMAAYGELPGLDSYSDEQLADTRFHAFADRVKVETDPVAEAEYPENWGGVVTLTTTDGHTYRRRVRYATGTPQNPMTGDEVWGKFSRITTDALDGEQADHIREMVHDLPALDSVRRLSALLVQRALQPSR</sequence>
<dbReference type="Pfam" id="PF03972">
    <property type="entry name" value="MmgE_PrpD_N"/>
    <property type="match status" value="1"/>
</dbReference>
<feature type="domain" description="MmgE/PrpD C-terminal" evidence="3">
    <location>
        <begin position="313"/>
        <end position="483"/>
    </location>
</feature>
<comment type="similarity">
    <text evidence="1">Belongs to the PrpD family.</text>
</comment>
<evidence type="ECO:0008006" key="6">
    <source>
        <dbReference type="Google" id="ProtNLM"/>
    </source>
</evidence>
<dbReference type="GO" id="GO:0016829">
    <property type="term" value="F:lyase activity"/>
    <property type="evidence" value="ECO:0007669"/>
    <property type="project" value="InterPro"/>
</dbReference>
<organism evidence="4 5">
    <name type="scientific">Streptomyces griseofuscus</name>
    <dbReference type="NCBI Taxonomy" id="146922"/>
    <lineage>
        <taxon>Bacteria</taxon>
        <taxon>Bacillati</taxon>
        <taxon>Actinomycetota</taxon>
        <taxon>Actinomycetes</taxon>
        <taxon>Kitasatosporales</taxon>
        <taxon>Streptomycetaceae</taxon>
        <taxon>Streptomyces</taxon>
    </lineage>
</organism>
<dbReference type="Gene3D" id="1.10.4100.10">
    <property type="entry name" value="2-methylcitrate dehydratase PrpD"/>
    <property type="match status" value="1"/>
</dbReference>
<dbReference type="InterPro" id="IPR042183">
    <property type="entry name" value="MmgE/PrpD_sf_1"/>
</dbReference>
<evidence type="ECO:0000259" key="3">
    <source>
        <dbReference type="Pfam" id="PF19305"/>
    </source>
</evidence>
<dbReference type="InterPro" id="IPR036148">
    <property type="entry name" value="MmgE/PrpD_sf"/>
</dbReference>
<protein>
    <recommendedName>
        <fullName evidence="6">MmgE/PrpD family protein</fullName>
    </recommendedName>
</protein>
<keyword evidence="5" id="KW-1185">Reference proteome</keyword>
<evidence type="ECO:0000259" key="2">
    <source>
        <dbReference type="Pfam" id="PF03972"/>
    </source>
</evidence>
<name>A0A3R8RLH1_9ACTN</name>
<dbReference type="AlphaFoldDB" id="A0A3R8RLH1"/>
<feature type="domain" description="MmgE/PrpD N-terminal" evidence="2">
    <location>
        <begin position="51"/>
        <end position="292"/>
    </location>
</feature>
<comment type="caution">
    <text evidence="4">The sequence shown here is derived from an EMBL/GenBank/DDBJ whole genome shotgun (WGS) entry which is preliminary data.</text>
</comment>
<evidence type="ECO:0000313" key="4">
    <source>
        <dbReference type="EMBL" id="RRQ86087.1"/>
    </source>
</evidence>
<dbReference type="EMBL" id="PDES01000006">
    <property type="protein sequence ID" value="RRQ86087.1"/>
    <property type="molecule type" value="Genomic_DNA"/>
</dbReference>
<proteinExistence type="inferred from homology"/>
<dbReference type="InterPro" id="IPR045336">
    <property type="entry name" value="MmgE_PrpD_N"/>
</dbReference>
<evidence type="ECO:0000313" key="5">
    <source>
        <dbReference type="Proteomes" id="UP000276379"/>
    </source>
</evidence>
<gene>
    <name evidence="4" type="ORF">CQW44_14160</name>
</gene>